<dbReference type="FunFam" id="3.40.50.300:FF:000006">
    <property type="entry name" value="DNA-binding transcriptional regulator NtrC"/>
    <property type="match status" value="1"/>
</dbReference>
<gene>
    <name evidence="8" type="ORF">EP073_00975</name>
</gene>
<name>A0A3R5UW74_9BACT</name>
<evidence type="ECO:0000256" key="1">
    <source>
        <dbReference type="ARBA" id="ARBA00022741"/>
    </source>
</evidence>
<dbReference type="Pfam" id="PF02954">
    <property type="entry name" value="HTH_8"/>
    <property type="match status" value="1"/>
</dbReference>
<dbReference type="Gene3D" id="1.10.10.60">
    <property type="entry name" value="Homeodomain-like"/>
    <property type="match status" value="1"/>
</dbReference>
<dbReference type="InterPro" id="IPR027417">
    <property type="entry name" value="P-loop_NTPase"/>
</dbReference>
<dbReference type="InterPro" id="IPR009057">
    <property type="entry name" value="Homeodomain-like_sf"/>
</dbReference>
<dbReference type="GO" id="GO:0005524">
    <property type="term" value="F:ATP binding"/>
    <property type="evidence" value="ECO:0007669"/>
    <property type="project" value="UniProtKB-KW"/>
</dbReference>
<evidence type="ECO:0000256" key="5">
    <source>
        <dbReference type="PROSITE-ProRule" id="PRU00169"/>
    </source>
</evidence>
<dbReference type="AlphaFoldDB" id="A0A3R5UW74"/>
<dbReference type="PROSITE" id="PS00675">
    <property type="entry name" value="SIGMA54_INTERACT_1"/>
    <property type="match status" value="1"/>
</dbReference>
<feature type="modified residue" description="4-aspartylphosphate" evidence="5">
    <location>
        <position position="50"/>
    </location>
</feature>
<dbReference type="Pfam" id="PF00072">
    <property type="entry name" value="Response_reg"/>
    <property type="match status" value="1"/>
</dbReference>
<dbReference type="GO" id="GO:0006355">
    <property type="term" value="P:regulation of DNA-templated transcription"/>
    <property type="evidence" value="ECO:0007669"/>
    <property type="project" value="InterPro"/>
</dbReference>
<dbReference type="InterPro" id="IPR003593">
    <property type="entry name" value="AAA+_ATPase"/>
</dbReference>
<dbReference type="PANTHER" id="PTHR32071:SF119">
    <property type="entry name" value="SIGMA L-DEPENDENT TRANSCRIPTIONAL REGULATOR YPLP-RELATED"/>
    <property type="match status" value="1"/>
</dbReference>
<dbReference type="InterPro" id="IPR058031">
    <property type="entry name" value="AAA_lid_NorR"/>
</dbReference>
<dbReference type="CDD" id="cd00009">
    <property type="entry name" value="AAA"/>
    <property type="match status" value="1"/>
</dbReference>
<dbReference type="SMART" id="SM00448">
    <property type="entry name" value="REC"/>
    <property type="match status" value="1"/>
</dbReference>
<evidence type="ECO:0000256" key="4">
    <source>
        <dbReference type="ARBA" id="ARBA00023163"/>
    </source>
</evidence>
<dbReference type="OrthoDB" id="5401077at2"/>
<dbReference type="Gene3D" id="3.40.50.300">
    <property type="entry name" value="P-loop containing nucleotide triphosphate hydrolases"/>
    <property type="match status" value="1"/>
</dbReference>
<dbReference type="SUPFAM" id="SSF46689">
    <property type="entry name" value="Homeodomain-like"/>
    <property type="match status" value="1"/>
</dbReference>
<evidence type="ECO:0000256" key="2">
    <source>
        <dbReference type="ARBA" id="ARBA00022840"/>
    </source>
</evidence>
<keyword evidence="3" id="KW-0805">Transcription regulation</keyword>
<dbReference type="PANTHER" id="PTHR32071">
    <property type="entry name" value="TRANSCRIPTIONAL REGULATORY PROTEIN"/>
    <property type="match status" value="1"/>
</dbReference>
<dbReference type="RefSeq" id="WP_128465311.1">
    <property type="nucleotide sequence ID" value="NZ_CP035108.1"/>
</dbReference>
<dbReference type="InterPro" id="IPR025662">
    <property type="entry name" value="Sigma_54_int_dom_ATP-bd_1"/>
</dbReference>
<evidence type="ECO:0000256" key="3">
    <source>
        <dbReference type="ARBA" id="ARBA00023015"/>
    </source>
</evidence>
<keyword evidence="1" id="KW-0547">Nucleotide-binding</keyword>
<evidence type="ECO:0000259" key="7">
    <source>
        <dbReference type="PROSITE" id="PS50110"/>
    </source>
</evidence>
<feature type="domain" description="Sigma-54 factor interaction" evidence="6">
    <location>
        <begin position="130"/>
        <end position="358"/>
    </location>
</feature>
<proteinExistence type="predicted"/>
<evidence type="ECO:0000313" key="9">
    <source>
        <dbReference type="Proteomes" id="UP000287502"/>
    </source>
</evidence>
<dbReference type="PROSITE" id="PS50110">
    <property type="entry name" value="RESPONSE_REGULATORY"/>
    <property type="match status" value="1"/>
</dbReference>
<dbReference type="Gene3D" id="3.40.50.2300">
    <property type="match status" value="1"/>
</dbReference>
<organism evidence="8 9">
    <name type="scientific">Geovibrio thiophilus</name>
    <dbReference type="NCBI Taxonomy" id="139438"/>
    <lineage>
        <taxon>Bacteria</taxon>
        <taxon>Pseudomonadati</taxon>
        <taxon>Deferribacterota</taxon>
        <taxon>Deferribacteres</taxon>
        <taxon>Deferribacterales</taxon>
        <taxon>Geovibrionaceae</taxon>
        <taxon>Geovibrio</taxon>
    </lineage>
</organism>
<dbReference type="SMART" id="SM00382">
    <property type="entry name" value="AAA"/>
    <property type="match status" value="1"/>
</dbReference>
<dbReference type="PROSITE" id="PS50045">
    <property type="entry name" value="SIGMA54_INTERACT_4"/>
    <property type="match status" value="1"/>
</dbReference>
<dbReference type="Proteomes" id="UP000287502">
    <property type="component" value="Chromosome"/>
</dbReference>
<dbReference type="InterPro" id="IPR002197">
    <property type="entry name" value="HTH_Fis"/>
</dbReference>
<sequence length="427" mass="47289">MKVVIVEDDRTLCGLLKKSLENEFNVTAFYEPAAALAHIKSSGADAVVSDVRMPGMTGFELLEALREEMPEVRLILMTGYGTVTESVNAIKSGAYDYILKPVDPEILIKKLEQIRILLDFGRQIAGSFAPVYKSRRFDDIMQLAARAAKADSGVLITGETGSGKEVIARFIHGVSSRRTAPFVAVNCGNMQEQLFESELFGYRKGAFTGADSNKRGLVSAAERGTLFLDEIGELPLPSQSKLLRFIETKTYYPLGSVEQKTANIRFIAATNRNPAEEAENGTFRKDLYYRLNVVEIKVPPLRDRREDIMPLAEYFLGRFRHINPKIEGFSADSVRFLENYSYPGNARELSNIIERAVILENGHIISPASLHMQGPAGSTNSRRLDDVIREHILAALTEAGGSKTKAAEILGIDASTIYRRLKEYGIG</sequence>
<dbReference type="PRINTS" id="PR01590">
    <property type="entry name" value="HTHFIS"/>
</dbReference>
<dbReference type="EMBL" id="CP035108">
    <property type="protein sequence ID" value="QAR32024.1"/>
    <property type="molecule type" value="Genomic_DNA"/>
</dbReference>
<dbReference type="KEGG" id="gtl:EP073_00975"/>
<dbReference type="GO" id="GO:0000160">
    <property type="term" value="P:phosphorelay signal transduction system"/>
    <property type="evidence" value="ECO:0007669"/>
    <property type="project" value="InterPro"/>
</dbReference>
<dbReference type="SUPFAM" id="SSF52540">
    <property type="entry name" value="P-loop containing nucleoside triphosphate hydrolases"/>
    <property type="match status" value="1"/>
</dbReference>
<dbReference type="SUPFAM" id="SSF52172">
    <property type="entry name" value="CheY-like"/>
    <property type="match status" value="1"/>
</dbReference>
<keyword evidence="9" id="KW-1185">Reference proteome</keyword>
<dbReference type="Pfam" id="PF00158">
    <property type="entry name" value="Sigma54_activat"/>
    <property type="match status" value="1"/>
</dbReference>
<keyword evidence="2" id="KW-0067">ATP-binding</keyword>
<protein>
    <submittedName>
        <fullName evidence="8">Sigma-54-dependent Fis family transcriptional regulator</fullName>
    </submittedName>
</protein>
<evidence type="ECO:0000313" key="8">
    <source>
        <dbReference type="EMBL" id="QAR32024.1"/>
    </source>
</evidence>
<keyword evidence="5" id="KW-0597">Phosphoprotein</keyword>
<dbReference type="Gene3D" id="1.10.8.60">
    <property type="match status" value="1"/>
</dbReference>
<feature type="domain" description="Response regulatory" evidence="7">
    <location>
        <begin position="2"/>
        <end position="115"/>
    </location>
</feature>
<keyword evidence="4" id="KW-0804">Transcription</keyword>
<dbReference type="GO" id="GO:0043565">
    <property type="term" value="F:sequence-specific DNA binding"/>
    <property type="evidence" value="ECO:0007669"/>
    <property type="project" value="InterPro"/>
</dbReference>
<dbReference type="InterPro" id="IPR001789">
    <property type="entry name" value="Sig_transdc_resp-reg_receiver"/>
</dbReference>
<dbReference type="InterPro" id="IPR011006">
    <property type="entry name" value="CheY-like_superfamily"/>
</dbReference>
<dbReference type="InterPro" id="IPR002078">
    <property type="entry name" value="Sigma_54_int"/>
</dbReference>
<evidence type="ECO:0000259" key="6">
    <source>
        <dbReference type="PROSITE" id="PS50045"/>
    </source>
</evidence>
<reference evidence="8 9" key="1">
    <citation type="submission" date="2019-01" db="EMBL/GenBank/DDBJ databases">
        <title>Geovibrio thiophilus DSM 11263, complete genome.</title>
        <authorList>
            <person name="Spring S."/>
            <person name="Bunk B."/>
            <person name="Sproer C."/>
        </authorList>
    </citation>
    <scope>NUCLEOTIDE SEQUENCE [LARGE SCALE GENOMIC DNA]</scope>
    <source>
        <strain evidence="8 9">DSM 11263</strain>
    </source>
</reference>
<accession>A0A3R5UW74</accession>
<dbReference type="Pfam" id="PF25601">
    <property type="entry name" value="AAA_lid_14"/>
    <property type="match status" value="1"/>
</dbReference>